<comment type="caution">
    <text evidence="2">The sequence shown here is derived from an EMBL/GenBank/DDBJ whole genome shotgun (WGS) entry which is preliminary data.</text>
</comment>
<reference evidence="2 3" key="1">
    <citation type="journal article" date="2019" name="Commun. Biol.">
        <title>The bagworm genome reveals a unique fibroin gene that provides high tensile strength.</title>
        <authorList>
            <person name="Kono N."/>
            <person name="Nakamura H."/>
            <person name="Ohtoshi R."/>
            <person name="Tomita M."/>
            <person name="Numata K."/>
            <person name="Arakawa K."/>
        </authorList>
    </citation>
    <scope>NUCLEOTIDE SEQUENCE [LARGE SCALE GENOMIC DNA]</scope>
</reference>
<dbReference type="EMBL" id="BGZK01000485">
    <property type="protein sequence ID" value="GBP46513.1"/>
    <property type="molecule type" value="Genomic_DNA"/>
</dbReference>
<organism evidence="2 3">
    <name type="scientific">Eumeta variegata</name>
    <name type="common">Bagworm moth</name>
    <name type="synonym">Eumeta japonica</name>
    <dbReference type="NCBI Taxonomy" id="151549"/>
    <lineage>
        <taxon>Eukaryota</taxon>
        <taxon>Metazoa</taxon>
        <taxon>Ecdysozoa</taxon>
        <taxon>Arthropoda</taxon>
        <taxon>Hexapoda</taxon>
        <taxon>Insecta</taxon>
        <taxon>Pterygota</taxon>
        <taxon>Neoptera</taxon>
        <taxon>Endopterygota</taxon>
        <taxon>Lepidoptera</taxon>
        <taxon>Glossata</taxon>
        <taxon>Ditrysia</taxon>
        <taxon>Tineoidea</taxon>
        <taxon>Psychidae</taxon>
        <taxon>Oiketicinae</taxon>
        <taxon>Eumeta</taxon>
    </lineage>
</organism>
<dbReference type="AlphaFoldDB" id="A0A4C1W670"/>
<sequence>MSVVMGLNWVLELTSLIEQQRTLMMIADFCNTIITGLAVFVLFVCNKVTIMELSKSVSRNNISDEEPEPAIGVHRLVDEDIPVQDYPDDSNRDNNAGCNVPLDPAVANAWRQYKIDCDANNIKPKDLLWFRAHLADTLVNSYNIKFTVYRVQRMQEQASSSVEEKARCQPGVIMSNVTAAVSSMQIHNPFFCSTSLGALVNHITSGSAEKMLEYAEGCSYLLELRGGSFLDLLK</sequence>
<gene>
    <name evidence="2" type="ORF">EVAR_45933_1</name>
</gene>
<proteinExistence type="predicted"/>
<name>A0A4C1W670_EUMVA</name>
<protein>
    <submittedName>
        <fullName evidence="2">Uncharacterized protein</fullName>
    </submittedName>
</protein>
<evidence type="ECO:0000256" key="1">
    <source>
        <dbReference type="SAM" id="Phobius"/>
    </source>
</evidence>
<evidence type="ECO:0000313" key="2">
    <source>
        <dbReference type="EMBL" id="GBP46513.1"/>
    </source>
</evidence>
<keyword evidence="1" id="KW-1133">Transmembrane helix</keyword>
<feature type="transmembrane region" description="Helical" evidence="1">
    <location>
        <begin position="23"/>
        <end position="45"/>
    </location>
</feature>
<dbReference type="Gene3D" id="1.20.1070.10">
    <property type="entry name" value="Rhodopsin 7-helix transmembrane proteins"/>
    <property type="match status" value="1"/>
</dbReference>
<dbReference type="Proteomes" id="UP000299102">
    <property type="component" value="Unassembled WGS sequence"/>
</dbReference>
<keyword evidence="1" id="KW-0812">Transmembrane</keyword>
<accession>A0A4C1W670</accession>
<keyword evidence="3" id="KW-1185">Reference proteome</keyword>
<keyword evidence="1" id="KW-0472">Membrane</keyword>
<evidence type="ECO:0000313" key="3">
    <source>
        <dbReference type="Proteomes" id="UP000299102"/>
    </source>
</evidence>